<dbReference type="InterPro" id="IPR000073">
    <property type="entry name" value="AB_hydrolase_1"/>
</dbReference>
<reference evidence="2" key="1">
    <citation type="submission" date="2018-05" db="EMBL/GenBank/DDBJ databases">
        <authorList>
            <person name="Lanie J.A."/>
            <person name="Ng W.-L."/>
            <person name="Kazmierczak K.M."/>
            <person name="Andrzejewski T.M."/>
            <person name="Davidsen T.M."/>
            <person name="Wayne K.J."/>
            <person name="Tettelin H."/>
            <person name="Glass J.I."/>
            <person name="Rusch D."/>
            <person name="Podicherti R."/>
            <person name="Tsui H.-C.T."/>
            <person name="Winkler M.E."/>
        </authorList>
    </citation>
    <scope>NUCLEOTIDE SEQUENCE</scope>
</reference>
<evidence type="ECO:0000259" key="1">
    <source>
        <dbReference type="Pfam" id="PF00561"/>
    </source>
</evidence>
<dbReference type="InterPro" id="IPR050471">
    <property type="entry name" value="AB_hydrolase"/>
</dbReference>
<protein>
    <recommendedName>
        <fullName evidence="1">AB hydrolase-1 domain-containing protein</fullName>
    </recommendedName>
</protein>
<organism evidence="2">
    <name type="scientific">marine metagenome</name>
    <dbReference type="NCBI Taxonomy" id="408172"/>
    <lineage>
        <taxon>unclassified sequences</taxon>
        <taxon>metagenomes</taxon>
        <taxon>ecological metagenomes</taxon>
    </lineage>
</organism>
<dbReference type="PANTHER" id="PTHR43433:SF10">
    <property type="entry name" value="AB HYDROLASE-1 DOMAIN-CONTAINING PROTEIN"/>
    <property type="match status" value="1"/>
</dbReference>
<feature type="domain" description="AB hydrolase-1" evidence="1">
    <location>
        <begin position="27"/>
        <end position="169"/>
    </location>
</feature>
<dbReference type="SUPFAM" id="SSF53474">
    <property type="entry name" value="alpha/beta-Hydrolases"/>
    <property type="match status" value="1"/>
</dbReference>
<dbReference type="PANTHER" id="PTHR43433">
    <property type="entry name" value="HYDROLASE, ALPHA/BETA FOLD FAMILY PROTEIN"/>
    <property type="match status" value="1"/>
</dbReference>
<accession>A0A381PPH8</accession>
<sequence length="249" mass="27490">MRDNWGMACFEYDNTEIHFDEYGSGFPVLLIAPGGMQSAASFWESTPWNPISQLKENFRVIAMDQRNAGRSSGPIAASDGWATYTRDQLALLDHLGVDEFHAVGMCIGGPYVMGLIETAPERVAGGVLFQTIGLSNNREAFHQMFDSWAKPLSSARPDVGEDVWAQFRSNMYDSDKFLFNVDETFVSSVGTPLLIFEGNDLYHPSDASLRVADLAQNTTLIREWKSGAALDSAMTAFYDFLVAGAVKDE</sequence>
<dbReference type="EMBL" id="UINC01001039">
    <property type="protein sequence ID" value="SUZ68514.1"/>
    <property type="molecule type" value="Genomic_DNA"/>
</dbReference>
<dbReference type="Pfam" id="PF00561">
    <property type="entry name" value="Abhydrolase_1"/>
    <property type="match status" value="1"/>
</dbReference>
<dbReference type="Gene3D" id="3.40.50.1820">
    <property type="entry name" value="alpha/beta hydrolase"/>
    <property type="match status" value="1"/>
</dbReference>
<name>A0A381PPH8_9ZZZZ</name>
<proteinExistence type="predicted"/>
<dbReference type="AlphaFoldDB" id="A0A381PPH8"/>
<gene>
    <name evidence="2" type="ORF">METZ01_LOCUS21368</name>
</gene>
<evidence type="ECO:0000313" key="2">
    <source>
        <dbReference type="EMBL" id="SUZ68514.1"/>
    </source>
</evidence>
<dbReference type="InterPro" id="IPR029058">
    <property type="entry name" value="AB_hydrolase_fold"/>
</dbReference>